<keyword evidence="9" id="KW-0282">Flagellum</keyword>
<dbReference type="Proteomes" id="UP000325161">
    <property type="component" value="Chromosome"/>
</dbReference>
<comment type="subcellular location">
    <subcellularLocation>
        <location evidence="1 6">Bacterial flagellum basal body</location>
    </subcellularLocation>
</comment>
<dbReference type="KEGG" id="pacr:FXN63_16255"/>
<reference evidence="9 10" key="1">
    <citation type="submission" date="2019-08" db="EMBL/GenBank/DDBJ databases">
        <title>Amphibian skin-associated Pigmentiphaga: genome sequence and occurrence across geography and hosts.</title>
        <authorList>
            <person name="Bletz M.C."/>
            <person name="Bunk B."/>
            <person name="Sproeer C."/>
            <person name="Biwer P."/>
            <person name="Reiter S."/>
            <person name="Rabemananjara F.C.E."/>
            <person name="Schulz S."/>
            <person name="Overmann J."/>
            <person name="Vences M."/>
        </authorList>
    </citation>
    <scope>NUCLEOTIDE SEQUENCE [LARGE SCALE GENOMIC DNA]</scope>
    <source>
        <strain evidence="9 10">Mada1488</strain>
    </source>
</reference>
<evidence type="ECO:0000256" key="4">
    <source>
        <dbReference type="ARBA" id="ARBA00023143"/>
    </source>
</evidence>
<comment type="similarity">
    <text evidence="2">Belongs to the flagella basal body rod proteins family.</text>
</comment>
<evidence type="ECO:0000256" key="3">
    <source>
        <dbReference type="ARBA" id="ARBA00017941"/>
    </source>
</evidence>
<dbReference type="GO" id="GO:0071978">
    <property type="term" value="P:bacterial-type flagellum-dependent swarming motility"/>
    <property type="evidence" value="ECO:0007669"/>
    <property type="project" value="TreeGrafter"/>
</dbReference>
<feature type="domain" description="Flagellar basal-body/hook protein C-terminal" evidence="8">
    <location>
        <begin position="90"/>
        <end position="134"/>
    </location>
</feature>
<organism evidence="9 10">
    <name type="scientific">Pigmentiphaga aceris</name>
    <dbReference type="NCBI Taxonomy" id="1940612"/>
    <lineage>
        <taxon>Bacteria</taxon>
        <taxon>Pseudomonadati</taxon>
        <taxon>Pseudomonadota</taxon>
        <taxon>Betaproteobacteria</taxon>
        <taxon>Burkholderiales</taxon>
        <taxon>Alcaligenaceae</taxon>
        <taxon>Pigmentiphaga</taxon>
    </lineage>
</organism>
<dbReference type="RefSeq" id="WP_148816268.1">
    <property type="nucleotide sequence ID" value="NZ_CP043046.1"/>
</dbReference>
<keyword evidence="9" id="KW-0969">Cilium</keyword>
<gene>
    <name evidence="9" type="primary">flgC</name>
    <name evidence="9" type="ORF">FXN63_16255</name>
</gene>
<dbReference type="InterPro" id="IPR019776">
    <property type="entry name" value="Flagellar_basal_body_rod_CS"/>
</dbReference>
<evidence type="ECO:0000313" key="9">
    <source>
        <dbReference type="EMBL" id="QEI07221.1"/>
    </source>
</evidence>
<protein>
    <recommendedName>
        <fullName evidence="3 6">Flagellar basal-body rod protein FlgC</fullName>
    </recommendedName>
</protein>
<evidence type="ECO:0000259" key="8">
    <source>
        <dbReference type="Pfam" id="PF06429"/>
    </source>
</evidence>
<dbReference type="NCBIfam" id="TIGR01395">
    <property type="entry name" value="FlgC"/>
    <property type="match status" value="1"/>
</dbReference>
<feature type="domain" description="Flagellar basal body rod protein N-terminal" evidence="7">
    <location>
        <begin position="8"/>
        <end position="36"/>
    </location>
</feature>
<evidence type="ECO:0000256" key="6">
    <source>
        <dbReference type="RuleBase" id="RU362062"/>
    </source>
</evidence>
<dbReference type="Pfam" id="PF06429">
    <property type="entry name" value="Flg_bbr_C"/>
    <property type="match status" value="1"/>
</dbReference>
<evidence type="ECO:0000256" key="5">
    <source>
        <dbReference type="ARBA" id="ARBA00025933"/>
    </source>
</evidence>
<evidence type="ECO:0000256" key="2">
    <source>
        <dbReference type="ARBA" id="ARBA00009677"/>
    </source>
</evidence>
<dbReference type="GO" id="GO:0030694">
    <property type="term" value="C:bacterial-type flagellum basal body, rod"/>
    <property type="evidence" value="ECO:0007669"/>
    <property type="project" value="UniProtKB-UniRule"/>
</dbReference>
<evidence type="ECO:0000259" key="7">
    <source>
        <dbReference type="Pfam" id="PF00460"/>
    </source>
</evidence>
<dbReference type="PANTHER" id="PTHR30435">
    <property type="entry name" value="FLAGELLAR PROTEIN"/>
    <property type="match status" value="1"/>
</dbReference>
<dbReference type="InterPro" id="IPR006299">
    <property type="entry name" value="FlgC"/>
</dbReference>
<dbReference type="InterPro" id="IPR010930">
    <property type="entry name" value="Flg_bb/hook_C_dom"/>
</dbReference>
<sequence length="136" mass="14583">MSLNKAFEIANTALTANSQRLSTVASNMANAESVAGPDGEVYRGRKVVFEAFSLPGSAKDAKAVRVKEVVTDSAPGKRVYDPKHPLADADGYLTMPNVEVVDEMVDMIAASRAYQTNVEIMNTTKTLMQKAITLGT</sequence>
<name>A0A5C0B385_9BURK</name>
<evidence type="ECO:0000256" key="1">
    <source>
        <dbReference type="ARBA" id="ARBA00004117"/>
    </source>
</evidence>
<comment type="subunit">
    <text evidence="5 6">The basal body constitutes a major portion of the flagellar organelle and consists of four rings (L,P,S, and M) mounted on a central rod. The rod consists of about 26 subunits of FlgG in the distal portion, and FlgB, FlgC and FlgF are thought to build up the proximal portion of the rod with about 6 subunits each.</text>
</comment>
<accession>A0A5C0B385</accession>
<dbReference type="AlphaFoldDB" id="A0A5C0B385"/>
<dbReference type="PANTHER" id="PTHR30435:SF2">
    <property type="entry name" value="FLAGELLAR BASAL-BODY ROD PROTEIN FLGC"/>
    <property type="match status" value="1"/>
</dbReference>
<dbReference type="InterPro" id="IPR001444">
    <property type="entry name" value="Flag_bb_rod_N"/>
</dbReference>
<keyword evidence="4 6" id="KW-0975">Bacterial flagellum</keyword>
<dbReference type="Pfam" id="PF00460">
    <property type="entry name" value="Flg_bb_rod"/>
    <property type="match status" value="1"/>
</dbReference>
<proteinExistence type="inferred from homology"/>
<keyword evidence="9" id="KW-0966">Cell projection</keyword>
<dbReference type="EMBL" id="CP043046">
    <property type="protein sequence ID" value="QEI07221.1"/>
    <property type="molecule type" value="Genomic_DNA"/>
</dbReference>
<keyword evidence="10" id="KW-1185">Reference proteome</keyword>
<evidence type="ECO:0000313" key="10">
    <source>
        <dbReference type="Proteomes" id="UP000325161"/>
    </source>
</evidence>
<dbReference type="OrthoDB" id="9794148at2"/>
<dbReference type="PROSITE" id="PS00588">
    <property type="entry name" value="FLAGELLA_BB_ROD"/>
    <property type="match status" value="1"/>
</dbReference>